<dbReference type="AlphaFoldDB" id="A0A7S3UF88"/>
<reference evidence="1" key="1">
    <citation type="submission" date="2021-01" db="EMBL/GenBank/DDBJ databases">
        <authorList>
            <person name="Corre E."/>
            <person name="Pelletier E."/>
            <person name="Niang G."/>
            <person name="Scheremetjew M."/>
            <person name="Finn R."/>
            <person name="Kale V."/>
            <person name="Holt S."/>
            <person name="Cochrane G."/>
            <person name="Meng A."/>
            <person name="Brown T."/>
            <person name="Cohen L."/>
        </authorList>
    </citation>
    <scope>NUCLEOTIDE SEQUENCE</scope>
    <source>
        <strain evidence="1">CCMP1897</strain>
    </source>
</reference>
<sequence>MCAETSFLTEEERAAFVSVVTKESNLRHAIRTLHGFQLEDVLESLCMSPCVVDKLKEPILQHKLSTQLVHHALSDHANESQVRAIVQFLCKTQAYDCIPSMLETVFEYKDALASAGLDGGRPNFFLAELCSFIPVYLKRAFFDTLVRMTGTRIKAFAAQILEELYATNDGGTCKLIGELSLLSIMFFQATAMPLCRWATDNVHGAYLQDVLAYLLDGLVLHKHSGTEDTAMGILVHLTSLMETNAFATSLKQLIVLGFARLLPLPNDGVLVQRILQLIVTTSVPWPVDVHDSKLRPLVDCMVAGLKASSTSYADPCMRLILDAVDRGLEAEYLLLQPPTSGEDMQCRLTDGPHVDQVALLRSQVHCWMVMGELDVCTVSQEVCERVGDHLLDPQEFARWLDG</sequence>
<proteinExistence type="predicted"/>
<gene>
    <name evidence="1" type="ORF">PSAL00342_LOCUS4891</name>
</gene>
<protein>
    <submittedName>
        <fullName evidence="1">Uncharacterized protein</fullName>
    </submittedName>
</protein>
<dbReference type="EMBL" id="HBIS01005424">
    <property type="protein sequence ID" value="CAE0611056.1"/>
    <property type="molecule type" value="Transcribed_RNA"/>
</dbReference>
<accession>A0A7S3UF88</accession>
<evidence type="ECO:0000313" key="1">
    <source>
        <dbReference type="EMBL" id="CAE0611056.1"/>
    </source>
</evidence>
<name>A0A7S3UF88_9CHLO</name>
<organism evidence="1">
    <name type="scientific">Picocystis salinarum</name>
    <dbReference type="NCBI Taxonomy" id="88271"/>
    <lineage>
        <taxon>Eukaryota</taxon>
        <taxon>Viridiplantae</taxon>
        <taxon>Chlorophyta</taxon>
        <taxon>Picocystophyceae</taxon>
        <taxon>Picocystales</taxon>
        <taxon>Picocystaceae</taxon>
        <taxon>Picocystis</taxon>
    </lineage>
</organism>